<proteinExistence type="predicted"/>
<evidence type="ECO:0000256" key="1">
    <source>
        <dbReference type="SAM" id="MobiDB-lite"/>
    </source>
</evidence>
<dbReference type="Proteomes" id="UP000006455">
    <property type="component" value="Unassembled WGS sequence"/>
</dbReference>
<feature type="domain" description="Mce/MlaD" evidence="2">
    <location>
        <begin position="25"/>
        <end position="99"/>
    </location>
</feature>
<reference evidence="4 5" key="1">
    <citation type="journal article" date="2011" name="J. Bacteriol.">
        <title>Genome sequence of the Mycobacterium colombiense type strain, CECT 3035.</title>
        <authorList>
            <person name="Gonzalez-Perez M."/>
            <person name="Murcia M.I."/>
            <person name="Landsman D."/>
            <person name="Jordan I.K."/>
            <person name="Marino-Ramirez L."/>
        </authorList>
    </citation>
    <scope>NUCLEOTIDE SEQUENCE [LARGE SCALE GENOMIC DNA]</scope>
    <source>
        <strain evidence="4 5">CECT 3035</strain>
    </source>
</reference>
<dbReference type="STRING" id="1041522.GCA_002105755_02064"/>
<dbReference type="PANTHER" id="PTHR33371:SF4">
    <property type="entry name" value="INTERMEMBRANE PHOSPHOLIPID TRANSPORT SYSTEM BINDING PROTEIN MLAD"/>
    <property type="match status" value="1"/>
</dbReference>
<evidence type="ECO:0000259" key="2">
    <source>
        <dbReference type="Pfam" id="PF02470"/>
    </source>
</evidence>
<gene>
    <name evidence="4" type="ORF">MCOL_V205080</name>
</gene>
<dbReference type="GO" id="GO:0005576">
    <property type="term" value="C:extracellular region"/>
    <property type="evidence" value="ECO:0007669"/>
    <property type="project" value="TreeGrafter"/>
</dbReference>
<dbReference type="InterPro" id="IPR003399">
    <property type="entry name" value="Mce/MlaD"/>
</dbReference>
<dbReference type="InterPro" id="IPR024516">
    <property type="entry name" value="Mce_C"/>
</dbReference>
<feature type="region of interest" description="Disordered" evidence="1">
    <location>
        <begin position="386"/>
        <end position="452"/>
    </location>
</feature>
<dbReference type="InterPro" id="IPR052336">
    <property type="entry name" value="MlaD_Phospholipid_Transporter"/>
</dbReference>
<dbReference type="Pfam" id="PF02470">
    <property type="entry name" value="MlaD"/>
    <property type="match status" value="1"/>
</dbReference>
<sequence>MGVLLAVVLVGGVTTAALNLSGVGKTRIVAYFDNSNGVYTGDDVLVLGVPVGKIEKIEPEPMRAKITFDVDDTYKIPADAKAVVVSPTLVTARAIQLTPVYTGGATMSNGAVIPQERTAVPVEFDDLRKQLEKLTATLQPTQPGGTSTLGEFINTAADNLRGQGSNIRDTLIKVSQAFSALGDHSNDIFGTVKNLATLVSALQSSTDLMRQLNRNLASVTGLLADDPDAIANAARDLNTAVRDVQSFVAEHREPLGTTFDKLTSISKALTESLDDIKQTLHISPTAFQNFVNIYHPAYGAFTGSLAANNFSDPISFLCGAIQAASRLNNEKAAKLCVQYLAPIVKNRQYNFFPLGGNPFVGPIARPNEVTFSEDWLRPLTEPGRVRDHYEGALPDEGQVPPGTQPPVAAPVAPPADTTTPPNAMSSVLPAQGEATNPAAGLQGLMVPSGAGS</sequence>
<dbReference type="EMBL" id="AFVW02000002">
    <property type="protein sequence ID" value="EJO89535.1"/>
    <property type="molecule type" value="Genomic_DNA"/>
</dbReference>
<evidence type="ECO:0000313" key="4">
    <source>
        <dbReference type="EMBL" id="EJO89535.1"/>
    </source>
</evidence>
<evidence type="ECO:0000313" key="5">
    <source>
        <dbReference type="Proteomes" id="UP000006455"/>
    </source>
</evidence>
<dbReference type="NCBIfam" id="TIGR00996">
    <property type="entry name" value="Mtu_fam_mce"/>
    <property type="match status" value="1"/>
</dbReference>
<name>J4SI54_9MYCO</name>
<comment type="caution">
    <text evidence="4">The sequence shown here is derived from an EMBL/GenBank/DDBJ whole genome shotgun (WGS) entry which is preliminary data.</text>
</comment>
<evidence type="ECO:0000259" key="3">
    <source>
        <dbReference type="Pfam" id="PF11887"/>
    </source>
</evidence>
<dbReference type="AlphaFoldDB" id="J4SI54"/>
<dbReference type="Pfam" id="PF11887">
    <property type="entry name" value="Mce4_CUP1"/>
    <property type="match status" value="1"/>
</dbReference>
<organism evidence="4 5">
    <name type="scientific">Mycobacterium colombiense CECT 3035</name>
    <dbReference type="NCBI Taxonomy" id="1041522"/>
    <lineage>
        <taxon>Bacteria</taxon>
        <taxon>Bacillati</taxon>
        <taxon>Actinomycetota</taxon>
        <taxon>Actinomycetes</taxon>
        <taxon>Mycobacteriales</taxon>
        <taxon>Mycobacteriaceae</taxon>
        <taxon>Mycobacterium</taxon>
        <taxon>Mycobacterium avium complex (MAC)</taxon>
    </lineage>
</organism>
<dbReference type="InterPro" id="IPR005693">
    <property type="entry name" value="Mce"/>
</dbReference>
<dbReference type="PANTHER" id="PTHR33371">
    <property type="entry name" value="INTERMEMBRANE PHOSPHOLIPID TRANSPORT SYSTEM BINDING PROTEIN MLAD-RELATED"/>
    <property type="match status" value="1"/>
</dbReference>
<dbReference type="eggNOG" id="COG1463">
    <property type="taxonomic scope" value="Bacteria"/>
</dbReference>
<feature type="domain" description="Mammalian cell entry C-terminal" evidence="3">
    <location>
        <begin position="106"/>
        <end position="281"/>
    </location>
</feature>
<feature type="compositionally biased region" description="Pro residues" evidence="1">
    <location>
        <begin position="402"/>
        <end position="413"/>
    </location>
</feature>
<accession>J4SI54</accession>
<protein>
    <submittedName>
        <fullName evidence="4">Virulence factor Mce family protein</fullName>
    </submittedName>
</protein>